<accession>A0A3N0GPI5</accession>
<evidence type="ECO:0000313" key="2">
    <source>
        <dbReference type="EMBL" id="RNM14068.1"/>
    </source>
</evidence>
<protein>
    <submittedName>
        <fullName evidence="2">Uncharacterized protein</fullName>
    </submittedName>
</protein>
<feature type="compositionally biased region" description="Basic and acidic residues" evidence="1">
    <location>
        <begin position="28"/>
        <end position="51"/>
    </location>
</feature>
<dbReference type="EMBL" id="RJSF01000040">
    <property type="protein sequence ID" value="RNM14068.1"/>
    <property type="molecule type" value="Genomic_DNA"/>
</dbReference>
<evidence type="ECO:0000256" key="1">
    <source>
        <dbReference type="SAM" id="MobiDB-lite"/>
    </source>
</evidence>
<proteinExistence type="predicted"/>
<gene>
    <name evidence="2" type="ORF">EFL26_14110</name>
</gene>
<dbReference type="AlphaFoldDB" id="A0A3N0GPI5"/>
<name>A0A3N0GPI5_9ACTN</name>
<keyword evidence="3" id="KW-1185">Reference proteome</keyword>
<sequence>MTSYITQTIARQHVAELITAAEAGRVRRELRRGQREARRAERTAQRNERLANRGASNGSELWPTQFGYAAAR</sequence>
<reference evidence="2 3" key="1">
    <citation type="submission" date="2018-11" db="EMBL/GenBank/DDBJ databases">
        <authorList>
            <person name="Li F."/>
        </authorList>
    </citation>
    <scope>NUCLEOTIDE SEQUENCE [LARGE SCALE GENOMIC DNA]</scope>
    <source>
        <strain evidence="2 3">Gsoil 818</strain>
    </source>
</reference>
<evidence type="ECO:0000313" key="3">
    <source>
        <dbReference type="Proteomes" id="UP000279994"/>
    </source>
</evidence>
<comment type="caution">
    <text evidence="2">The sequence shown here is derived from an EMBL/GenBank/DDBJ whole genome shotgun (WGS) entry which is preliminary data.</text>
</comment>
<organism evidence="2 3">
    <name type="scientific">Nocardioides pocheonensis</name>
    <dbReference type="NCBI Taxonomy" id="661485"/>
    <lineage>
        <taxon>Bacteria</taxon>
        <taxon>Bacillati</taxon>
        <taxon>Actinomycetota</taxon>
        <taxon>Actinomycetes</taxon>
        <taxon>Propionibacteriales</taxon>
        <taxon>Nocardioidaceae</taxon>
        <taxon>Nocardioides</taxon>
    </lineage>
</organism>
<dbReference type="RefSeq" id="WP_123223474.1">
    <property type="nucleotide sequence ID" value="NZ_RJSF01000040.1"/>
</dbReference>
<dbReference type="Proteomes" id="UP000279994">
    <property type="component" value="Unassembled WGS sequence"/>
</dbReference>
<feature type="region of interest" description="Disordered" evidence="1">
    <location>
        <begin position="28"/>
        <end position="72"/>
    </location>
</feature>